<comment type="caution">
    <text evidence="15">The sequence shown here is derived from an EMBL/GenBank/DDBJ whole genome shotgun (WGS) entry which is preliminary data.</text>
</comment>
<keyword evidence="6" id="KW-0067">ATP-binding</keyword>
<dbReference type="EMBL" id="ACDE02000019">
    <property type="protein sequence ID" value="EEO40467.1"/>
    <property type="molecule type" value="Genomic_DNA"/>
</dbReference>
<dbReference type="GO" id="GO:0015413">
    <property type="term" value="F:ABC-type nickel transporter activity"/>
    <property type="evidence" value="ECO:0007669"/>
    <property type="project" value="UniProtKB-EC"/>
</dbReference>
<accession>A0A0M1VUZ4</accession>
<keyword evidence="8" id="KW-0406">Ion transport</keyword>
<dbReference type="HOGENOM" id="CLU_000604_1_23_0"/>
<name>A0A0M1VUZ4_FUSVC</name>
<evidence type="ECO:0000256" key="9">
    <source>
        <dbReference type="ARBA" id="ARBA00023136"/>
    </source>
</evidence>
<dbReference type="InterPro" id="IPR003593">
    <property type="entry name" value="AAA+_ATPase"/>
</dbReference>
<comment type="subcellular location">
    <subcellularLocation>
        <location evidence="1">Cell membrane</location>
        <topology evidence="1">Peripheral membrane protein</topology>
    </subcellularLocation>
</comment>
<evidence type="ECO:0000313" key="15">
    <source>
        <dbReference type="EMBL" id="EEO40467.1"/>
    </source>
</evidence>
<dbReference type="EC" id="7.2.2.11" evidence="11"/>
<dbReference type="SUPFAM" id="SSF52540">
    <property type="entry name" value="P-loop containing nucleoside triphosphate hydrolases"/>
    <property type="match status" value="1"/>
</dbReference>
<dbReference type="InterPro" id="IPR027417">
    <property type="entry name" value="P-loop_NTPase"/>
</dbReference>
<dbReference type="GO" id="GO:0005524">
    <property type="term" value="F:ATP binding"/>
    <property type="evidence" value="ECO:0007669"/>
    <property type="project" value="UniProtKB-KW"/>
</dbReference>
<dbReference type="PROSITE" id="PS50893">
    <property type="entry name" value="ABC_TRANSPORTER_2"/>
    <property type="match status" value="1"/>
</dbReference>
<reference evidence="15 16" key="1">
    <citation type="submission" date="2011-10" db="EMBL/GenBank/DDBJ databases">
        <title>The Genome Sequence of Fusobacterium sp. 4_1_13.</title>
        <authorList>
            <consortium name="The Broad Institute Genome Sequencing Platform"/>
            <person name="Earl A."/>
            <person name="Ward D."/>
            <person name="Feldgarden M."/>
            <person name="Gevers D."/>
            <person name="Strauss J."/>
            <person name="Ambrose C."/>
            <person name="Allen-Vercoe E."/>
            <person name="Young S.K."/>
            <person name="Zeng Q."/>
            <person name="Gargeya S."/>
            <person name="Fitzgerald M."/>
            <person name="Haas B."/>
            <person name="Abouelleil A."/>
            <person name="Alvarado L."/>
            <person name="Arachchi H.M."/>
            <person name="Berlin A."/>
            <person name="Brown A."/>
            <person name="Chapman S.B."/>
            <person name="Chen Z."/>
            <person name="Dunbar C."/>
            <person name="Freedman E."/>
            <person name="Gearin G."/>
            <person name="Goldberg J."/>
            <person name="Griggs A."/>
            <person name="Gujja S."/>
            <person name="Heiman D."/>
            <person name="Howarth C."/>
            <person name="Larson L."/>
            <person name="Lui A."/>
            <person name="MacDonald P.J."/>
            <person name="Montmayeur A."/>
            <person name="Murphy C."/>
            <person name="Neiman D."/>
            <person name="Pearson M."/>
            <person name="Priest M."/>
            <person name="Roberts A."/>
            <person name="Saif S."/>
            <person name="Shea T."/>
            <person name="Shenoy N."/>
            <person name="Sisk P."/>
            <person name="Stolte C."/>
            <person name="Sykes S."/>
            <person name="Wortman J."/>
            <person name="Nusbaum C."/>
            <person name="Birren B."/>
        </authorList>
    </citation>
    <scope>NUCLEOTIDE SEQUENCE [LARGE SCALE GENOMIC DNA]</scope>
    <source>
        <strain evidence="15 16">4_1_13</strain>
    </source>
</reference>
<proteinExistence type="inferred from homology"/>
<evidence type="ECO:0000256" key="4">
    <source>
        <dbReference type="ARBA" id="ARBA00022475"/>
    </source>
</evidence>
<dbReference type="SMART" id="SM00382">
    <property type="entry name" value="AAA"/>
    <property type="match status" value="1"/>
</dbReference>
<dbReference type="PANTHER" id="PTHR43297">
    <property type="entry name" value="OLIGOPEPTIDE TRANSPORT ATP-BINDING PROTEIN APPD"/>
    <property type="match status" value="1"/>
</dbReference>
<keyword evidence="7" id="KW-1278">Translocase</keyword>
<dbReference type="AlphaFoldDB" id="A0A0M1VUZ4"/>
<evidence type="ECO:0000256" key="7">
    <source>
        <dbReference type="ARBA" id="ARBA00022967"/>
    </source>
</evidence>
<evidence type="ECO:0000259" key="14">
    <source>
        <dbReference type="PROSITE" id="PS50893"/>
    </source>
</evidence>
<comment type="subunit">
    <text evidence="10">The complex is composed of two ATP-binding proteins (NikD and NikE), two transmembrane proteins (NikB and NikC) and a solute-binding protein (NikA).</text>
</comment>
<gene>
    <name evidence="15" type="ORF">FSCG_01180</name>
</gene>
<keyword evidence="4" id="KW-1003">Cell membrane</keyword>
<keyword evidence="5" id="KW-0547">Nucleotide-binding</keyword>
<evidence type="ECO:0000256" key="3">
    <source>
        <dbReference type="ARBA" id="ARBA00022448"/>
    </source>
</evidence>
<dbReference type="InterPro" id="IPR017871">
    <property type="entry name" value="ABC_transporter-like_CS"/>
</dbReference>
<comment type="catalytic activity">
    <reaction evidence="13">
        <text>Ni(2+)(out) + ATP + H2O = Ni(2+)(in) + ADP + phosphate + H(+)</text>
        <dbReference type="Rhea" id="RHEA:15557"/>
        <dbReference type="ChEBI" id="CHEBI:15377"/>
        <dbReference type="ChEBI" id="CHEBI:15378"/>
        <dbReference type="ChEBI" id="CHEBI:30616"/>
        <dbReference type="ChEBI" id="CHEBI:43474"/>
        <dbReference type="ChEBI" id="CHEBI:49786"/>
        <dbReference type="ChEBI" id="CHEBI:456216"/>
        <dbReference type="EC" id="7.2.2.11"/>
    </reaction>
    <physiologicalReaction direction="left-to-right" evidence="13">
        <dbReference type="Rhea" id="RHEA:15558"/>
    </physiologicalReaction>
</comment>
<dbReference type="InterPro" id="IPR050388">
    <property type="entry name" value="ABC_Ni/Peptide_Import"/>
</dbReference>
<dbReference type="eggNOG" id="COG0444">
    <property type="taxonomic scope" value="Bacteria"/>
</dbReference>
<evidence type="ECO:0000256" key="11">
    <source>
        <dbReference type="ARBA" id="ARBA00039098"/>
    </source>
</evidence>
<evidence type="ECO:0000256" key="10">
    <source>
        <dbReference type="ARBA" id="ARBA00038669"/>
    </source>
</evidence>
<dbReference type="Gene3D" id="3.40.50.300">
    <property type="entry name" value="P-loop containing nucleotide triphosphate hydrolases"/>
    <property type="match status" value="1"/>
</dbReference>
<sequence length="260" mass="30075">MNILEIKNLSLKISNEIILKNINFELKEKEIISIIGKSGSGKTMLSKMIMGLKNKNMQIEGEILFKDNNIFDFSEEELRKYRGEGIGYITQNPLNVFLPFQKIKTTFLETYLSHKNISKNEVIELAKKNLKQVNLENTEEILNKYPFELSGGMLQRVMVAIIIGLDSKVIIADEVTSALDSYNRYEMIKIFKELNKMGKSIILITHDYYLMKSISERCLVMENREVIEEFNPKLKPELIKENSEFGAKLLETTIYKRKGS</sequence>
<feature type="domain" description="ABC transporter" evidence="14">
    <location>
        <begin position="4"/>
        <end position="248"/>
    </location>
</feature>
<evidence type="ECO:0000256" key="2">
    <source>
        <dbReference type="ARBA" id="ARBA00005417"/>
    </source>
</evidence>
<dbReference type="Pfam" id="PF00005">
    <property type="entry name" value="ABC_tran"/>
    <property type="match status" value="1"/>
</dbReference>
<protein>
    <recommendedName>
        <fullName evidence="12">Nickel import system ATP-binding protein NikD</fullName>
        <ecNumber evidence="11">7.2.2.11</ecNumber>
    </recommendedName>
</protein>
<keyword evidence="3" id="KW-0813">Transport</keyword>
<dbReference type="GO" id="GO:0016887">
    <property type="term" value="F:ATP hydrolysis activity"/>
    <property type="evidence" value="ECO:0007669"/>
    <property type="project" value="InterPro"/>
</dbReference>
<organism evidence="15 16">
    <name type="scientific">Fusobacterium vincentii 4_1_13</name>
    <dbReference type="NCBI Taxonomy" id="469606"/>
    <lineage>
        <taxon>Bacteria</taxon>
        <taxon>Fusobacteriati</taxon>
        <taxon>Fusobacteriota</taxon>
        <taxon>Fusobacteriia</taxon>
        <taxon>Fusobacteriales</taxon>
        <taxon>Fusobacteriaceae</taxon>
        <taxon>Fusobacterium</taxon>
    </lineage>
</organism>
<keyword evidence="9" id="KW-0472">Membrane</keyword>
<evidence type="ECO:0000256" key="6">
    <source>
        <dbReference type="ARBA" id="ARBA00022840"/>
    </source>
</evidence>
<evidence type="ECO:0000256" key="12">
    <source>
        <dbReference type="ARBA" id="ARBA00044143"/>
    </source>
</evidence>
<dbReference type="FunFam" id="3.40.50.300:FF:001826">
    <property type="entry name" value="Nickel import system ATP-binding protein NikD"/>
    <property type="match status" value="1"/>
</dbReference>
<dbReference type="RefSeq" id="WP_008803115.1">
    <property type="nucleotide sequence ID" value="NZ_KQ235737.1"/>
</dbReference>
<evidence type="ECO:0000256" key="1">
    <source>
        <dbReference type="ARBA" id="ARBA00004202"/>
    </source>
</evidence>
<evidence type="ECO:0000256" key="5">
    <source>
        <dbReference type="ARBA" id="ARBA00022741"/>
    </source>
</evidence>
<evidence type="ECO:0000313" key="16">
    <source>
        <dbReference type="Proteomes" id="UP000004925"/>
    </source>
</evidence>
<dbReference type="PANTHER" id="PTHR43297:SF2">
    <property type="entry name" value="DIPEPTIDE TRANSPORT ATP-BINDING PROTEIN DPPD"/>
    <property type="match status" value="1"/>
</dbReference>
<evidence type="ECO:0000256" key="8">
    <source>
        <dbReference type="ARBA" id="ARBA00023065"/>
    </source>
</evidence>
<dbReference type="GO" id="GO:0005886">
    <property type="term" value="C:plasma membrane"/>
    <property type="evidence" value="ECO:0007669"/>
    <property type="project" value="UniProtKB-SubCell"/>
</dbReference>
<dbReference type="PROSITE" id="PS00211">
    <property type="entry name" value="ABC_TRANSPORTER_1"/>
    <property type="match status" value="1"/>
</dbReference>
<dbReference type="Proteomes" id="UP000004925">
    <property type="component" value="Unassembled WGS sequence"/>
</dbReference>
<comment type="similarity">
    <text evidence="2">Belongs to the ABC transporter superfamily.</text>
</comment>
<evidence type="ECO:0000256" key="13">
    <source>
        <dbReference type="ARBA" id="ARBA00048610"/>
    </source>
</evidence>
<dbReference type="InterPro" id="IPR003439">
    <property type="entry name" value="ABC_transporter-like_ATP-bd"/>
</dbReference>